<dbReference type="GO" id="GO:0005730">
    <property type="term" value="C:nucleolus"/>
    <property type="evidence" value="ECO:0007669"/>
    <property type="project" value="UniProtKB-SubCell"/>
</dbReference>
<keyword evidence="6" id="KW-0418">Kinase</keyword>
<dbReference type="AlphaFoldDB" id="A0A1Y5IHN1"/>
<dbReference type="Gene3D" id="3.40.50.300">
    <property type="entry name" value="P-loop containing nucleotide triphosphate hydrolases"/>
    <property type="match status" value="1"/>
</dbReference>
<evidence type="ECO:0000259" key="11">
    <source>
        <dbReference type="Pfam" id="PF25467"/>
    </source>
</evidence>
<proteinExistence type="inferred from homology"/>
<feature type="domain" description="NOL9 C-terminal" evidence="11">
    <location>
        <begin position="300"/>
        <end position="396"/>
    </location>
</feature>
<evidence type="ECO:0000256" key="8">
    <source>
        <dbReference type="ARBA" id="ARBA00023242"/>
    </source>
</evidence>
<sequence>MPSDWARTCARAAAVASSGTSSAFAFVGPRNVGKSALARRCANAVIDAVGACAWLDIDCGQPELTAPGMVSLTIVRTPLREPGAMSSAGAFAGVARTPLYAGFVGDISPQGDPEAYARGALACVRAWAALGADKPPLVVNTSGWVKGLGLELAEDVLREVGARADECHVVNINSHVASRNVPDGTRWFVKEDGTTRATVRAFEVAAVSSAPPRAGEGETEETSADAFDVAPSTTPNAGAEVRRSRDPRRTANDSRALTWLAWARQTVAACDDKPREGAFDLDAFGGENEAFASTAAALTSATPWRVSFDDITLCVPHKGLSARAALMACNGAVVGLLKTPQPSEPSSSNDAHAECVGLGLVRGIDVRQRVMYVLTPTPMDRLRDVVALSLGSLELPTKLLAPNGESPYTTVGAITNDGTGSKAIGGGRRDVLRQNTACKT</sequence>
<evidence type="ECO:0000259" key="10">
    <source>
        <dbReference type="Pfam" id="PF16575"/>
    </source>
</evidence>
<keyword evidence="3" id="KW-0698">rRNA processing</keyword>
<evidence type="ECO:0000256" key="1">
    <source>
        <dbReference type="ARBA" id="ARBA00004604"/>
    </source>
</evidence>
<dbReference type="EMBL" id="KZ155771">
    <property type="protein sequence ID" value="OUS49076.1"/>
    <property type="molecule type" value="Genomic_DNA"/>
</dbReference>
<dbReference type="GO" id="GO:0000448">
    <property type="term" value="P:cleavage in ITS2 between 5.8S rRNA and LSU-rRNA of tricistronic rRNA transcript (SSU-rRNA, 5.8S rRNA, LSU-rRNA)"/>
    <property type="evidence" value="ECO:0007669"/>
    <property type="project" value="TreeGrafter"/>
</dbReference>
<dbReference type="Pfam" id="PF25467">
    <property type="entry name" value="NOL9_C"/>
    <property type="match status" value="1"/>
</dbReference>
<keyword evidence="7" id="KW-0067">ATP-binding</keyword>
<dbReference type="GO" id="GO:0005524">
    <property type="term" value="F:ATP binding"/>
    <property type="evidence" value="ECO:0007669"/>
    <property type="project" value="UniProtKB-KW"/>
</dbReference>
<comment type="subcellular location">
    <subcellularLocation>
        <location evidence="1">Nucleus</location>
        <location evidence="1">Nucleolus</location>
    </subcellularLocation>
</comment>
<dbReference type="Pfam" id="PF16575">
    <property type="entry name" value="CLP1_P"/>
    <property type="match status" value="1"/>
</dbReference>
<dbReference type="InterPro" id="IPR032319">
    <property type="entry name" value="CLP1_P"/>
</dbReference>
<evidence type="ECO:0000256" key="4">
    <source>
        <dbReference type="ARBA" id="ARBA00022679"/>
    </source>
</evidence>
<evidence type="ECO:0000256" key="9">
    <source>
        <dbReference type="SAM" id="MobiDB-lite"/>
    </source>
</evidence>
<feature type="domain" description="Clp1 P-loop" evidence="10">
    <location>
        <begin position="28"/>
        <end position="160"/>
    </location>
</feature>
<protein>
    <submittedName>
        <fullName evidence="12">Pre-mRNA cleavage complex II protein Clp1-domain-containing protein</fullName>
    </submittedName>
</protein>
<evidence type="ECO:0000313" key="12">
    <source>
        <dbReference type="EMBL" id="OUS49076.1"/>
    </source>
</evidence>
<feature type="region of interest" description="Disordered" evidence="9">
    <location>
        <begin position="208"/>
        <end position="250"/>
    </location>
</feature>
<comment type="similarity">
    <text evidence="2">Belongs to the Clp1 family. NOL9/GRC3 subfamily.</text>
</comment>
<feature type="compositionally biased region" description="Basic and acidic residues" evidence="9">
    <location>
        <begin position="240"/>
        <end position="250"/>
    </location>
</feature>
<dbReference type="InterPro" id="IPR057570">
    <property type="entry name" value="NOL9_C"/>
</dbReference>
<dbReference type="PANTHER" id="PTHR12755:SF3">
    <property type="entry name" value="POLYNUCLEOTIDE 5'-HYDROXYL-KINASE NOL9"/>
    <property type="match status" value="1"/>
</dbReference>
<gene>
    <name evidence="12" type="ORF">BE221DRAFT_143132</name>
</gene>
<keyword evidence="8" id="KW-0539">Nucleus</keyword>
<organism evidence="12">
    <name type="scientific">Ostreococcus tauri</name>
    <name type="common">Marine green alga</name>
    <dbReference type="NCBI Taxonomy" id="70448"/>
    <lineage>
        <taxon>Eukaryota</taxon>
        <taxon>Viridiplantae</taxon>
        <taxon>Chlorophyta</taxon>
        <taxon>Mamiellophyceae</taxon>
        <taxon>Mamiellales</taxon>
        <taxon>Bathycoccaceae</taxon>
        <taxon>Ostreococcus</taxon>
    </lineage>
</organism>
<dbReference type="GO" id="GO:0051731">
    <property type="term" value="F:polynucleotide 5'-hydroxyl-kinase activity"/>
    <property type="evidence" value="ECO:0007669"/>
    <property type="project" value="InterPro"/>
</dbReference>
<dbReference type="PANTHER" id="PTHR12755">
    <property type="entry name" value="CLEAVAGE/POLYADENYLATION FACTOR IA SUBUNIT CLP1P"/>
    <property type="match status" value="1"/>
</dbReference>
<dbReference type="InterPro" id="IPR027417">
    <property type="entry name" value="P-loop_NTPase"/>
</dbReference>
<name>A0A1Y5IHN1_OSTTA</name>
<keyword evidence="5" id="KW-0547">Nucleotide-binding</keyword>
<reference evidence="12" key="1">
    <citation type="submission" date="2017-04" db="EMBL/GenBank/DDBJ databases">
        <title>Population genomics of picophytoplankton unveils novel chromosome hypervariability.</title>
        <authorList>
            <consortium name="DOE Joint Genome Institute"/>
            <person name="Blanc-Mathieu R."/>
            <person name="Krasovec M."/>
            <person name="Hebrard M."/>
            <person name="Yau S."/>
            <person name="Desgranges E."/>
            <person name="Martin J."/>
            <person name="Schackwitz W."/>
            <person name="Kuo A."/>
            <person name="Salin G."/>
            <person name="Donnadieu C."/>
            <person name="Desdevises Y."/>
            <person name="Sanchez-Ferandin S."/>
            <person name="Moreau H."/>
            <person name="Rivals E."/>
            <person name="Grigoriev I.V."/>
            <person name="Grimsley N."/>
            <person name="Eyre-Walker A."/>
            <person name="Piganeau G."/>
        </authorList>
    </citation>
    <scope>NUCLEOTIDE SEQUENCE [LARGE SCALE GENOMIC DNA]</scope>
    <source>
        <strain evidence="12">RCC 1115</strain>
    </source>
</reference>
<dbReference type="InterPro" id="IPR045116">
    <property type="entry name" value="Clp1/Grc3"/>
</dbReference>
<keyword evidence="4" id="KW-0808">Transferase</keyword>
<evidence type="ECO:0000256" key="3">
    <source>
        <dbReference type="ARBA" id="ARBA00022552"/>
    </source>
</evidence>
<evidence type="ECO:0000256" key="2">
    <source>
        <dbReference type="ARBA" id="ARBA00011003"/>
    </source>
</evidence>
<evidence type="ECO:0000256" key="5">
    <source>
        <dbReference type="ARBA" id="ARBA00022741"/>
    </source>
</evidence>
<evidence type="ECO:0000256" key="6">
    <source>
        <dbReference type="ARBA" id="ARBA00022777"/>
    </source>
</evidence>
<accession>A0A1Y5IHN1</accession>
<evidence type="ECO:0000256" key="7">
    <source>
        <dbReference type="ARBA" id="ARBA00022840"/>
    </source>
</evidence>
<dbReference type="Proteomes" id="UP000195557">
    <property type="component" value="Unassembled WGS sequence"/>
</dbReference>